<reference evidence="4 5" key="1">
    <citation type="journal article" date="2018" name="IMA Fungus">
        <title>IMA Genome-F 9: Draft genome sequence of Annulohypoxylon stygium, Aspergillus mulundensis, Berkeleyomyces basicola (syn. Thielaviopsis basicola), Ceratocystis smalleyi, two Cercospora beticola strains, Coleophoma cylindrospora, Fusarium fracticaudum, Phialophora cf. hyalina, and Morchella septimelata.</title>
        <authorList>
            <person name="Wingfield B.D."/>
            <person name="Bills G.F."/>
            <person name="Dong Y."/>
            <person name="Huang W."/>
            <person name="Nel W.J."/>
            <person name="Swalarsk-Parry B.S."/>
            <person name="Vaghefi N."/>
            <person name="Wilken P.M."/>
            <person name="An Z."/>
            <person name="de Beer Z.W."/>
            <person name="De Vos L."/>
            <person name="Chen L."/>
            <person name="Duong T.A."/>
            <person name="Gao Y."/>
            <person name="Hammerbacher A."/>
            <person name="Kikkert J.R."/>
            <person name="Li Y."/>
            <person name="Li H."/>
            <person name="Li K."/>
            <person name="Li Q."/>
            <person name="Liu X."/>
            <person name="Ma X."/>
            <person name="Naidoo K."/>
            <person name="Pethybridge S.J."/>
            <person name="Sun J."/>
            <person name="Steenkamp E.T."/>
            <person name="van der Nest M.A."/>
            <person name="van Wyk S."/>
            <person name="Wingfield M.J."/>
            <person name="Xiong C."/>
            <person name="Yue Q."/>
            <person name="Zhang X."/>
        </authorList>
    </citation>
    <scope>NUCLEOTIDE SEQUENCE [LARGE SCALE GENOMIC DNA]</scope>
    <source>
        <strain evidence="4 5">BP5796</strain>
    </source>
</reference>
<evidence type="ECO:0000313" key="4">
    <source>
        <dbReference type="EMBL" id="RDW92186.1"/>
    </source>
</evidence>
<dbReference type="InterPro" id="IPR036291">
    <property type="entry name" value="NAD(P)-bd_dom_sf"/>
</dbReference>
<dbReference type="OrthoDB" id="5283654at2759"/>
<keyword evidence="1" id="KW-0521">NADP</keyword>
<dbReference type="InterPro" id="IPR051609">
    <property type="entry name" value="NmrA/Isoflavone_reductase-like"/>
</dbReference>
<keyword evidence="2" id="KW-0560">Oxidoreductase</keyword>
<dbReference type="InterPro" id="IPR008030">
    <property type="entry name" value="NmrA-like"/>
</dbReference>
<gene>
    <name evidence="4" type="ORF">BP5796_01580</name>
</gene>
<dbReference type="AlphaFoldDB" id="A0A3D8T0V4"/>
<evidence type="ECO:0000259" key="3">
    <source>
        <dbReference type="Pfam" id="PF05368"/>
    </source>
</evidence>
<keyword evidence="5" id="KW-1185">Reference proteome</keyword>
<dbReference type="EMBL" id="PDLN01000002">
    <property type="protein sequence ID" value="RDW92186.1"/>
    <property type="molecule type" value="Genomic_DNA"/>
</dbReference>
<proteinExistence type="predicted"/>
<evidence type="ECO:0000256" key="2">
    <source>
        <dbReference type="ARBA" id="ARBA00023002"/>
    </source>
</evidence>
<dbReference type="SUPFAM" id="SSF51735">
    <property type="entry name" value="NAD(P)-binding Rossmann-fold domains"/>
    <property type="match status" value="1"/>
</dbReference>
<dbReference type="Pfam" id="PF05368">
    <property type="entry name" value="NmrA"/>
    <property type="match status" value="1"/>
</dbReference>
<protein>
    <submittedName>
        <fullName evidence="4">Putative isoflavone oxidoreductase</fullName>
    </submittedName>
</protein>
<dbReference type="CDD" id="cd05259">
    <property type="entry name" value="PCBER_SDR_a"/>
    <property type="match status" value="1"/>
</dbReference>
<dbReference type="GO" id="GO:0016491">
    <property type="term" value="F:oxidoreductase activity"/>
    <property type="evidence" value="ECO:0007669"/>
    <property type="project" value="UniProtKB-KW"/>
</dbReference>
<comment type="caution">
    <text evidence="4">The sequence shown here is derived from an EMBL/GenBank/DDBJ whole genome shotgun (WGS) entry which is preliminary data.</text>
</comment>
<evidence type="ECO:0000313" key="5">
    <source>
        <dbReference type="Proteomes" id="UP000256328"/>
    </source>
</evidence>
<dbReference type="Gene3D" id="3.90.25.10">
    <property type="entry name" value="UDP-galactose 4-epimerase, domain 1"/>
    <property type="match status" value="1"/>
</dbReference>
<sequence>MARNLLVLGLGELGTNVINSLIAEQPPNTHLTLLLRESTINTPSGAKRIQLNTLRSLNVAFLAGDIATNSPAELTTLFRPFTHIISCLGFASGPGSQLKIAKAVLAAQVPYFLPWQFGLDYDAIGRGSAQELFDEQLDVRALLRAQTSTRWLIVSTGIFMSFLFEPWFGVVVLDGAGDGAVVRALGGWENRVTVTTPEDIGRITAALVYASGEERWGGVVFTAGDTISYARLADVVEEVKGFEVRRERWSTEKLVDDLEKDPGDVVKKYRVVFAMGRGMSWDLERSDNVQKGIDVVDVKSWAEKNL</sequence>
<name>A0A3D8T0V4_9HELO</name>
<evidence type="ECO:0000256" key="1">
    <source>
        <dbReference type="ARBA" id="ARBA00022857"/>
    </source>
</evidence>
<accession>A0A3D8T0V4</accession>
<dbReference type="PANTHER" id="PTHR47706">
    <property type="entry name" value="NMRA-LIKE FAMILY PROTEIN"/>
    <property type="match status" value="1"/>
</dbReference>
<feature type="domain" description="NmrA-like" evidence="3">
    <location>
        <begin position="10"/>
        <end position="257"/>
    </location>
</feature>
<dbReference type="PANTHER" id="PTHR47706:SF6">
    <property type="entry name" value="NMRA-LIKE FAMILY PROTEIN (AFU_ORTHOLOGUE AFUA_6G00280)"/>
    <property type="match status" value="1"/>
</dbReference>
<dbReference type="Gene3D" id="3.40.50.720">
    <property type="entry name" value="NAD(P)-binding Rossmann-like Domain"/>
    <property type="match status" value="1"/>
</dbReference>
<organism evidence="4 5">
    <name type="scientific">Coleophoma crateriformis</name>
    <dbReference type="NCBI Taxonomy" id="565419"/>
    <lineage>
        <taxon>Eukaryota</taxon>
        <taxon>Fungi</taxon>
        <taxon>Dikarya</taxon>
        <taxon>Ascomycota</taxon>
        <taxon>Pezizomycotina</taxon>
        <taxon>Leotiomycetes</taxon>
        <taxon>Helotiales</taxon>
        <taxon>Dermateaceae</taxon>
        <taxon>Coleophoma</taxon>
    </lineage>
</organism>
<dbReference type="InterPro" id="IPR045312">
    <property type="entry name" value="PCBER-like"/>
</dbReference>
<dbReference type="Proteomes" id="UP000256328">
    <property type="component" value="Unassembled WGS sequence"/>
</dbReference>